<evidence type="ECO:0000313" key="2">
    <source>
        <dbReference type="Proteomes" id="UP001239445"/>
    </source>
</evidence>
<name>A0AAJ0F2C9_9PEZI</name>
<protein>
    <submittedName>
        <fullName evidence="1">Uncharacterized protein</fullName>
    </submittedName>
</protein>
<dbReference type="Proteomes" id="UP001239445">
    <property type="component" value="Unassembled WGS sequence"/>
</dbReference>
<accession>A0AAJ0F2C9</accession>
<gene>
    <name evidence="1" type="ORF">QBC47DRAFT_390017</name>
</gene>
<keyword evidence="2" id="KW-1185">Reference proteome</keyword>
<comment type="caution">
    <text evidence="1">The sequence shown here is derived from an EMBL/GenBank/DDBJ whole genome shotgun (WGS) entry which is preliminary data.</text>
</comment>
<reference evidence="1" key="1">
    <citation type="submission" date="2023-06" db="EMBL/GenBank/DDBJ databases">
        <title>Genome-scale phylogeny and comparative genomics of the fungal order Sordariales.</title>
        <authorList>
            <consortium name="Lawrence Berkeley National Laboratory"/>
            <person name="Hensen N."/>
            <person name="Bonometti L."/>
            <person name="Westerberg I."/>
            <person name="Brannstrom I.O."/>
            <person name="Guillou S."/>
            <person name="Cros-Aarteil S."/>
            <person name="Calhoun S."/>
            <person name="Haridas S."/>
            <person name="Kuo A."/>
            <person name="Mondo S."/>
            <person name="Pangilinan J."/>
            <person name="Riley R."/>
            <person name="Labutti K."/>
            <person name="Andreopoulos B."/>
            <person name="Lipzen A."/>
            <person name="Chen C."/>
            <person name="Yanf M."/>
            <person name="Daum C."/>
            <person name="Ng V."/>
            <person name="Clum A."/>
            <person name="Steindorff A."/>
            <person name="Ohm R."/>
            <person name="Martin F."/>
            <person name="Silar P."/>
            <person name="Natvig D."/>
            <person name="Lalanne C."/>
            <person name="Gautier V."/>
            <person name="Ament-Velasquez S.L."/>
            <person name="Kruys A."/>
            <person name="Hutchinson M.I."/>
            <person name="Powell A.J."/>
            <person name="Barry K."/>
            <person name="Miller A.N."/>
            <person name="Grigoriev I.V."/>
            <person name="Debuchy R."/>
            <person name="Gladieux P."/>
            <person name="Thoren M.H."/>
            <person name="Johannesson H."/>
        </authorList>
    </citation>
    <scope>NUCLEOTIDE SEQUENCE</scope>
    <source>
        <strain evidence="1">PSN4</strain>
    </source>
</reference>
<proteinExistence type="predicted"/>
<dbReference type="AlphaFoldDB" id="A0AAJ0F2C9"/>
<sequence length="184" mass="19884">MDHQLPELTSRPTRHPQSCASISRPLLSFLNSVLPNPPHLTLSIGSGPGLLEALLLHHHPSRAGTEPVSFLGVEVSTTAPGSTRPVNRFLPEQNAATVGGTWALAATQAVEEAAGLVFVYPRDGELIRRYLDAGRRVEVVVWVGPRCDLDSMTGPLRDWGVEVPVPEGMVEEGEGVVVFRRRDG</sequence>
<dbReference type="EMBL" id="MU839840">
    <property type="protein sequence ID" value="KAK1752216.1"/>
    <property type="molecule type" value="Genomic_DNA"/>
</dbReference>
<organism evidence="1 2">
    <name type="scientific">Echria macrotheca</name>
    <dbReference type="NCBI Taxonomy" id="438768"/>
    <lineage>
        <taxon>Eukaryota</taxon>
        <taxon>Fungi</taxon>
        <taxon>Dikarya</taxon>
        <taxon>Ascomycota</taxon>
        <taxon>Pezizomycotina</taxon>
        <taxon>Sordariomycetes</taxon>
        <taxon>Sordariomycetidae</taxon>
        <taxon>Sordariales</taxon>
        <taxon>Schizotheciaceae</taxon>
        <taxon>Echria</taxon>
    </lineage>
</organism>
<evidence type="ECO:0000313" key="1">
    <source>
        <dbReference type="EMBL" id="KAK1752216.1"/>
    </source>
</evidence>